<feature type="region of interest" description="Disordered" evidence="5">
    <location>
        <begin position="298"/>
        <end position="327"/>
    </location>
</feature>
<dbReference type="SUPFAM" id="SSF50044">
    <property type="entry name" value="SH3-domain"/>
    <property type="match status" value="1"/>
</dbReference>
<feature type="compositionally biased region" description="Basic and acidic residues" evidence="5">
    <location>
        <begin position="143"/>
        <end position="167"/>
    </location>
</feature>
<feature type="domain" description="SH3" evidence="6">
    <location>
        <begin position="326"/>
        <end position="389"/>
    </location>
</feature>
<dbReference type="PANTHER" id="PTHR10829">
    <property type="entry name" value="CORTACTIN AND DREBRIN"/>
    <property type="match status" value="1"/>
</dbReference>
<dbReference type="Gene3D" id="2.30.30.40">
    <property type="entry name" value="SH3 Domains"/>
    <property type="match status" value="1"/>
</dbReference>
<evidence type="ECO:0000256" key="5">
    <source>
        <dbReference type="SAM" id="MobiDB-lite"/>
    </source>
</evidence>
<reference evidence="7 8" key="1">
    <citation type="submission" date="2020-10" db="EMBL/GenBank/DDBJ databases">
        <authorList>
            <person name="Klimov P.B."/>
            <person name="Dyachkov S.M."/>
            <person name="Chetverikov P.E."/>
        </authorList>
    </citation>
    <scope>NUCLEOTIDE SEQUENCE [LARGE SCALE GENOMIC DNA]</scope>
    <source>
        <strain evidence="7">BMOC 18-1129-001#AD2665</strain>
        <tissue evidence="7">Entire mites</tissue>
    </source>
</reference>
<feature type="compositionally biased region" description="Basic and acidic residues" evidence="5">
    <location>
        <begin position="298"/>
        <end position="307"/>
    </location>
</feature>
<dbReference type="Pfam" id="PF14604">
    <property type="entry name" value="SH3_9"/>
    <property type="match status" value="1"/>
</dbReference>
<evidence type="ECO:0000313" key="8">
    <source>
        <dbReference type="Proteomes" id="UP000825002"/>
    </source>
</evidence>
<evidence type="ECO:0000256" key="4">
    <source>
        <dbReference type="PROSITE-ProRule" id="PRU00192"/>
    </source>
</evidence>
<keyword evidence="2" id="KW-0597">Phosphoprotein</keyword>
<feature type="region of interest" description="Disordered" evidence="5">
    <location>
        <begin position="143"/>
        <end position="184"/>
    </location>
</feature>
<dbReference type="PROSITE" id="PS50002">
    <property type="entry name" value="SH3"/>
    <property type="match status" value="1"/>
</dbReference>
<feature type="region of interest" description="Disordered" evidence="5">
    <location>
        <begin position="56"/>
        <end position="88"/>
    </location>
</feature>
<gene>
    <name evidence="7" type="primary">Cttn</name>
    <name evidence="7" type="ORF">GZH46_01859</name>
</gene>
<dbReference type="InterPro" id="IPR036028">
    <property type="entry name" value="SH3-like_dom_sf"/>
</dbReference>
<evidence type="ECO:0000256" key="2">
    <source>
        <dbReference type="ARBA" id="ARBA00022553"/>
    </source>
</evidence>
<organism evidence="7 8">
    <name type="scientific">Fragariocoptes setiger</name>
    <dbReference type="NCBI Taxonomy" id="1670756"/>
    <lineage>
        <taxon>Eukaryota</taxon>
        <taxon>Metazoa</taxon>
        <taxon>Ecdysozoa</taxon>
        <taxon>Arthropoda</taxon>
        <taxon>Chelicerata</taxon>
        <taxon>Arachnida</taxon>
        <taxon>Acari</taxon>
        <taxon>Acariformes</taxon>
        <taxon>Trombidiformes</taxon>
        <taxon>Prostigmata</taxon>
        <taxon>Eupodina</taxon>
        <taxon>Eriophyoidea</taxon>
        <taxon>Phytoptidae</taxon>
        <taxon>Fragariocoptes</taxon>
    </lineage>
</organism>
<dbReference type="SMART" id="SM00326">
    <property type="entry name" value="SH3"/>
    <property type="match status" value="1"/>
</dbReference>
<dbReference type="Proteomes" id="UP000825002">
    <property type="component" value="Unassembled WGS sequence"/>
</dbReference>
<protein>
    <submittedName>
        <fullName evidence="7">Src substrate cortactin</fullName>
    </submittedName>
</protein>
<accession>A0ABQ7S861</accession>
<keyword evidence="1 4" id="KW-0728">SH3 domain</keyword>
<evidence type="ECO:0000259" key="6">
    <source>
        <dbReference type="PROSITE" id="PS50002"/>
    </source>
</evidence>
<dbReference type="InterPro" id="IPR003134">
    <property type="entry name" value="Hs1_Cortactin"/>
</dbReference>
<name>A0ABQ7S861_9ACAR</name>
<evidence type="ECO:0000256" key="1">
    <source>
        <dbReference type="ARBA" id="ARBA00022443"/>
    </source>
</evidence>
<feature type="region of interest" description="Disordered" evidence="5">
    <location>
        <begin position="220"/>
        <end position="276"/>
    </location>
</feature>
<dbReference type="PROSITE" id="PS51090">
    <property type="entry name" value="CORTACTIN"/>
    <property type="match status" value="1"/>
</dbReference>
<feature type="compositionally biased region" description="Polar residues" evidence="5">
    <location>
        <begin position="175"/>
        <end position="184"/>
    </location>
</feature>
<dbReference type="PRINTS" id="PR00452">
    <property type="entry name" value="SH3DOMAIN"/>
</dbReference>
<keyword evidence="3" id="KW-0677">Repeat</keyword>
<dbReference type="Pfam" id="PF02218">
    <property type="entry name" value="HS1_rep"/>
    <property type="match status" value="1"/>
</dbReference>
<dbReference type="InterPro" id="IPR001452">
    <property type="entry name" value="SH3_domain"/>
</dbReference>
<keyword evidence="8" id="KW-1185">Reference proteome</keyword>
<evidence type="ECO:0000256" key="3">
    <source>
        <dbReference type="ARBA" id="ARBA00022737"/>
    </source>
</evidence>
<proteinExistence type="predicted"/>
<dbReference type="EMBL" id="JAIFTH010000400">
    <property type="protein sequence ID" value="KAG9509617.1"/>
    <property type="molecule type" value="Genomic_DNA"/>
</dbReference>
<feature type="compositionally biased region" description="Basic and acidic residues" evidence="5">
    <location>
        <begin position="71"/>
        <end position="88"/>
    </location>
</feature>
<feature type="compositionally biased region" description="Polar residues" evidence="5">
    <location>
        <begin position="248"/>
        <end position="257"/>
    </location>
</feature>
<evidence type="ECO:0000313" key="7">
    <source>
        <dbReference type="EMBL" id="KAG9509617.1"/>
    </source>
</evidence>
<sequence>MNKLISDVTKDHELLREKYGHASTRDHSHGFGGNFGVQTDRKDSSAVGYDYCEKLSKHTSQESSTKISKSAAEEISKSRSEFTRQFSNKKDDTFNKYSNIESARTAFASPTDFGSSSIKDRIKNFQSEIADRIESIKREIGTNGDSKIKKSIIREQYKSTKTDKRPSDNIGGKPSNVNVGSSSIKSLSEKFENMCKGGEEEFRRRTQERRNKFFDEIQQQVEETRKGLEGFQNPSPSPEYLSSDKRTSPSFESGRYNTDSKKLDSGDAPPISTKAYSVKSVKKEEVVTKIIKKGDRILEQETKRHIESSSSKHGSSDEDETEQKKPSNLMAKCLYDYQAAADDEISFDVNDLITNIEQLDDGWWLGQIEKDGKRKTGLFPANYVSLVNAND</sequence>
<dbReference type="PANTHER" id="PTHR10829:SF20">
    <property type="entry name" value="ADF-H DOMAIN-CONTAINING PROTEIN"/>
    <property type="match status" value="1"/>
</dbReference>
<comment type="caution">
    <text evidence="7">The sequence shown here is derived from an EMBL/GenBank/DDBJ whole genome shotgun (WGS) entry which is preliminary data.</text>
</comment>
<feature type="region of interest" description="Disordered" evidence="5">
    <location>
        <begin position="21"/>
        <end position="40"/>
    </location>
</feature>
<dbReference type="CDD" id="cd11819">
    <property type="entry name" value="SH3_Cortactin_like"/>
    <property type="match status" value="1"/>
</dbReference>